<dbReference type="InterPro" id="IPR055401">
    <property type="entry name" value="CEMIP_beta-hel_dom"/>
</dbReference>
<dbReference type="EMBL" id="HBNS01042860">
    <property type="protein sequence ID" value="CAE4642066.1"/>
    <property type="molecule type" value="Transcribed_RNA"/>
</dbReference>
<evidence type="ECO:0000313" key="4">
    <source>
        <dbReference type="EMBL" id="CAE4642066.1"/>
    </source>
</evidence>
<protein>
    <recommendedName>
        <fullName evidence="3">CEMIP beta-helix domain-containing protein</fullName>
    </recommendedName>
</protein>
<feature type="compositionally biased region" description="Pro residues" evidence="2">
    <location>
        <begin position="370"/>
        <end position="380"/>
    </location>
</feature>
<evidence type="ECO:0000256" key="1">
    <source>
        <dbReference type="ARBA" id="ARBA00022729"/>
    </source>
</evidence>
<sequence length="761" mass="80734">MNGDLSGSAVSKNTIAQSKNRCVNIHATDGLRVSDNVALMTVGHCYALEDGGETGNIFTRNLGAITVAATSKAAGETDDRPATFYANNPSNSWVDNVAAGSERLGFQFQGFGKVSGESASLFTDMRPNIMPIILFSGNAMHSNIVGFQATNMRPTSNQYINGLKTFRNWRNGFLGHTRNMVLSDGVTADSRLGIEFYLSENMFLEDFKVSGYTDTYRALATSIEGYPQFCYGSTSPPIYGIKLHANVITDGQPGNTFTNVAFTDFGQDCGPSSSAVTYNDHFTTPGFTAPTVFSGLTFDTVSANKIDLCSLAATGIKSVSIDDTDGALDPNNGAGPGMVRSDDISMDLGNCVTVPNTCSLYCTDAAPGEPTEPAPAPAPTPVVIEPAPSPTPPASNGAILSSIDPSLSSVDLPSDGICLQDSTWDSFMSELETVPGRSTGLAYKAHSRTHQARGGPIMSFDTSCLVANEWYEIRADVLAQNAGTEEINNCSADDPWQSVRSCPAISIRAGSYYKLIAPTVGPYNNGGVGWNEIYGVFQATSEIMEQSTVYLHVARAAPSVDITIGDAVITAASPTAAGKTDCSASNLIFNGGAETRDSRSWNIRGNLDNLGYIDIVEPGYEGSYAFKHSGYRTVTKTSMVQFLDMSCFTSGSSWRITANFIFFQADESGNETPVSCEKDSSQTQSVLCPGFEFLGDGDEATSTGYLDNFDTGAINVGGWNSYSATFTVSDAMAAKSSLWVVVAGVAPGYSYYLDNVALSPS</sequence>
<feature type="region of interest" description="Disordered" evidence="2">
    <location>
        <begin position="369"/>
        <end position="400"/>
    </location>
</feature>
<proteinExistence type="predicted"/>
<dbReference type="Gene3D" id="2.60.120.260">
    <property type="entry name" value="Galactose-binding domain-like"/>
    <property type="match status" value="1"/>
</dbReference>
<accession>A0A7S4SD46</accession>
<dbReference type="InterPro" id="IPR052387">
    <property type="entry name" value="Fibrocystin"/>
</dbReference>
<gene>
    <name evidence="4" type="ORF">DBRI00130_LOCUS33300</name>
</gene>
<keyword evidence="1" id="KW-0732">Signal</keyword>
<feature type="domain" description="CEMIP beta-helix" evidence="3">
    <location>
        <begin position="6"/>
        <end position="144"/>
    </location>
</feature>
<dbReference type="PANTHER" id="PTHR46769">
    <property type="entry name" value="POLYCYSTIC KIDNEY AND HEPATIC DISEASE 1 (AUTOSOMAL RECESSIVE)-LIKE 1"/>
    <property type="match status" value="1"/>
</dbReference>
<name>A0A7S4SD46_9STRA</name>
<organism evidence="4">
    <name type="scientific">Ditylum brightwellii</name>
    <dbReference type="NCBI Taxonomy" id="49249"/>
    <lineage>
        <taxon>Eukaryota</taxon>
        <taxon>Sar</taxon>
        <taxon>Stramenopiles</taxon>
        <taxon>Ochrophyta</taxon>
        <taxon>Bacillariophyta</taxon>
        <taxon>Mediophyceae</taxon>
        <taxon>Lithodesmiophycidae</taxon>
        <taxon>Lithodesmiales</taxon>
        <taxon>Lithodesmiaceae</taxon>
        <taxon>Ditylum</taxon>
    </lineage>
</organism>
<evidence type="ECO:0000259" key="3">
    <source>
        <dbReference type="Pfam" id="PF24606"/>
    </source>
</evidence>
<evidence type="ECO:0000256" key="2">
    <source>
        <dbReference type="SAM" id="MobiDB-lite"/>
    </source>
</evidence>
<dbReference type="Pfam" id="PF24606">
    <property type="entry name" value="CEMIP_beta-hel"/>
    <property type="match status" value="1"/>
</dbReference>
<dbReference type="AlphaFoldDB" id="A0A7S4SD46"/>
<reference evidence="4" key="1">
    <citation type="submission" date="2021-01" db="EMBL/GenBank/DDBJ databases">
        <authorList>
            <person name="Corre E."/>
            <person name="Pelletier E."/>
            <person name="Niang G."/>
            <person name="Scheremetjew M."/>
            <person name="Finn R."/>
            <person name="Kale V."/>
            <person name="Holt S."/>
            <person name="Cochrane G."/>
            <person name="Meng A."/>
            <person name="Brown T."/>
            <person name="Cohen L."/>
        </authorList>
    </citation>
    <scope>NUCLEOTIDE SEQUENCE</scope>
    <source>
        <strain evidence="4">GSO104</strain>
    </source>
</reference>
<dbReference type="PANTHER" id="PTHR46769:SF2">
    <property type="entry name" value="FIBROCYSTIN-L ISOFORM 2 PRECURSOR-RELATED"/>
    <property type="match status" value="1"/>
</dbReference>